<comment type="caution">
    <text evidence="2">The sequence shown here is derived from an EMBL/GenBank/DDBJ whole genome shotgun (WGS) entry which is preliminary data.</text>
</comment>
<proteinExistence type="predicted"/>
<organism evidence="2 3">
    <name type="scientific">Homarus americanus</name>
    <name type="common">American lobster</name>
    <dbReference type="NCBI Taxonomy" id="6706"/>
    <lineage>
        <taxon>Eukaryota</taxon>
        <taxon>Metazoa</taxon>
        <taxon>Ecdysozoa</taxon>
        <taxon>Arthropoda</taxon>
        <taxon>Crustacea</taxon>
        <taxon>Multicrustacea</taxon>
        <taxon>Malacostraca</taxon>
        <taxon>Eumalacostraca</taxon>
        <taxon>Eucarida</taxon>
        <taxon>Decapoda</taxon>
        <taxon>Pleocyemata</taxon>
        <taxon>Astacidea</taxon>
        <taxon>Nephropoidea</taxon>
        <taxon>Nephropidae</taxon>
        <taxon>Homarus</taxon>
    </lineage>
</organism>
<feature type="signal peptide" evidence="1">
    <location>
        <begin position="1"/>
        <end position="16"/>
    </location>
</feature>
<dbReference type="Proteomes" id="UP000747542">
    <property type="component" value="Unassembled WGS sequence"/>
</dbReference>
<evidence type="ECO:0000313" key="3">
    <source>
        <dbReference type="Proteomes" id="UP000747542"/>
    </source>
</evidence>
<evidence type="ECO:0000313" key="2">
    <source>
        <dbReference type="EMBL" id="KAG7154329.1"/>
    </source>
</evidence>
<reference evidence="2" key="1">
    <citation type="journal article" date="2021" name="Sci. Adv.">
        <title>The American lobster genome reveals insights on longevity, neural, and immune adaptations.</title>
        <authorList>
            <person name="Polinski J.M."/>
            <person name="Zimin A.V."/>
            <person name="Clark K.F."/>
            <person name="Kohn A.B."/>
            <person name="Sadowski N."/>
            <person name="Timp W."/>
            <person name="Ptitsyn A."/>
            <person name="Khanna P."/>
            <person name="Romanova D.Y."/>
            <person name="Williams P."/>
            <person name="Greenwood S.J."/>
            <person name="Moroz L.L."/>
            <person name="Walt D.R."/>
            <person name="Bodnar A.G."/>
        </authorList>
    </citation>
    <scope>NUCLEOTIDE SEQUENCE</scope>
    <source>
        <strain evidence="2">GMGI-L3</strain>
    </source>
</reference>
<dbReference type="EMBL" id="JAHLQT010044465">
    <property type="protein sequence ID" value="KAG7154329.1"/>
    <property type="molecule type" value="Genomic_DNA"/>
</dbReference>
<gene>
    <name evidence="2" type="ORF">Hamer_G017523</name>
</gene>
<keyword evidence="3" id="KW-1185">Reference proteome</keyword>
<evidence type="ECO:0000256" key="1">
    <source>
        <dbReference type="SAM" id="SignalP"/>
    </source>
</evidence>
<name>A0A8J5JJP7_HOMAM</name>
<accession>A0A8J5JJP7</accession>
<protein>
    <recommendedName>
        <fullName evidence="4">Secreted protein</fullName>
    </recommendedName>
</protein>
<feature type="chain" id="PRO_5035201904" description="Secreted protein" evidence="1">
    <location>
        <begin position="17"/>
        <end position="102"/>
    </location>
</feature>
<evidence type="ECO:0008006" key="4">
    <source>
        <dbReference type="Google" id="ProtNLM"/>
    </source>
</evidence>
<keyword evidence="1" id="KW-0732">Signal</keyword>
<sequence length="102" mass="10895">MSAVWVAAASAMLCWARRALRFYWALQVGPSGPVQFHQPAYAFLGHHAHAHVAALNAIRHHPVATASFQPAPTVPIQYGVHPDGCITGPSGKVCPTGNIQFT</sequence>
<dbReference type="AlphaFoldDB" id="A0A8J5JJP7"/>